<dbReference type="SUPFAM" id="SSF46565">
    <property type="entry name" value="Chaperone J-domain"/>
    <property type="match status" value="1"/>
</dbReference>
<sequence length="172" mass="19412">MSELFAAAVSIAPTRRRRFLWAAWWTAPPSREPFRRPDASEGGARTRDEALRRAEKAAGRALVQIEPLWARAWGRVLMGEPPFSPTDKDTTTHAAPRANREPAPASIWQLLRLTPHATVPEIRAAFRQRALVTHPDRGGDPEAFRALREAHDEALARRARDGKRPRRKRPAP</sequence>
<dbReference type="PROSITE" id="PS50076">
    <property type="entry name" value="DNAJ_2"/>
    <property type="match status" value="1"/>
</dbReference>
<dbReference type="SMART" id="SM00271">
    <property type="entry name" value="DnaJ"/>
    <property type="match status" value="1"/>
</dbReference>
<dbReference type="EMBL" id="JAQNDL010000001">
    <property type="protein sequence ID" value="MDC0718104.1"/>
    <property type="molecule type" value="Genomic_DNA"/>
</dbReference>
<feature type="region of interest" description="Disordered" evidence="1">
    <location>
        <begin position="79"/>
        <end position="101"/>
    </location>
</feature>
<dbReference type="CDD" id="cd06257">
    <property type="entry name" value="DnaJ"/>
    <property type="match status" value="1"/>
</dbReference>
<gene>
    <name evidence="3" type="ORF">POL25_14450</name>
</gene>
<name>A0ABT5DYG1_9BACT</name>
<evidence type="ECO:0000313" key="4">
    <source>
        <dbReference type="Proteomes" id="UP001221686"/>
    </source>
</evidence>
<evidence type="ECO:0000256" key="1">
    <source>
        <dbReference type="SAM" id="MobiDB-lite"/>
    </source>
</evidence>
<feature type="domain" description="J" evidence="2">
    <location>
        <begin position="106"/>
        <end position="171"/>
    </location>
</feature>
<organism evidence="3 4">
    <name type="scientific">Nannocystis bainbridge</name>
    <dbReference type="NCBI Taxonomy" id="2995303"/>
    <lineage>
        <taxon>Bacteria</taxon>
        <taxon>Pseudomonadati</taxon>
        <taxon>Myxococcota</taxon>
        <taxon>Polyangia</taxon>
        <taxon>Nannocystales</taxon>
        <taxon>Nannocystaceae</taxon>
        <taxon>Nannocystis</taxon>
    </lineage>
</organism>
<dbReference type="RefSeq" id="WP_272086584.1">
    <property type="nucleotide sequence ID" value="NZ_JAQNDL010000001.1"/>
</dbReference>
<proteinExistence type="predicted"/>
<feature type="region of interest" description="Disordered" evidence="1">
    <location>
        <begin position="149"/>
        <end position="172"/>
    </location>
</feature>
<dbReference type="Gene3D" id="1.10.287.110">
    <property type="entry name" value="DnaJ domain"/>
    <property type="match status" value="1"/>
</dbReference>
<dbReference type="Proteomes" id="UP001221686">
    <property type="component" value="Unassembled WGS sequence"/>
</dbReference>
<accession>A0ABT5DYG1</accession>
<feature type="compositionally biased region" description="Basic and acidic residues" evidence="1">
    <location>
        <begin position="149"/>
        <end position="159"/>
    </location>
</feature>
<evidence type="ECO:0000313" key="3">
    <source>
        <dbReference type="EMBL" id="MDC0718104.1"/>
    </source>
</evidence>
<dbReference type="Pfam" id="PF00226">
    <property type="entry name" value="DnaJ"/>
    <property type="match status" value="1"/>
</dbReference>
<protein>
    <submittedName>
        <fullName evidence="3">J domain-containing protein</fullName>
    </submittedName>
</protein>
<evidence type="ECO:0000259" key="2">
    <source>
        <dbReference type="PROSITE" id="PS50076"/>
    </source>
</evidence>
<reference evidence="3 4" key="1">
    <citation type="submission" date="2022-11" db="EMBL/GenBank/DDBJ databases">
        <title>Minimal conservation of predation-associated metabolite biosynthetic gene clusters underscores biosynthetic potential of Myxococcota including descriptions for ten novel species: Archangium lansinium sp. nov., Myxococcus landrumus sp. nov., Nannocystis bai.</title>
        <authorList>
            <person name="Ahearne A."/>
            <person name="Stevens C."/>
            <person name="Dowd S."/>
        </authorList>
    </citation>
    <scope>NUCLEOTIDE SEQUENCE [LARGE SCALE GENOMIC DNA]</scope>
    <source>
        <strain evidence="3 4">BB15-2</strain>
    </source>
</reference>
<feature type="compositionally biased region" description="Basic residues" evidence="1">
    <location>
        <begin position="160"/>
        <end position="172"/>
    </location>
</feature>
<comment type="caution">
    <text evidence="3">The sequence shown here is derived from an EMBL/GenBank/DDBJ whole genome shotgun (WGS) entry which is preliminary data.</text>
</comment>
<dbReference type="InterPro" id="IPR001623">
    <property type="entry name" value="DnaJ_domain"/>
</dbReference>
<keyword evidence="4" id="KW-1185">Reference proteome</keyword>
<dbReference type="InterPro" id="IPR036869">
    <property type="entry name" value="J_dom_sf"/>
</dbReference>